<proteinExistence type="predicted"/>
<keyword evidence="23" id="KW-1185">Reference proteome</keyword>
<dbReference type="PROSITE" id="PS50109">
    <property type="entry name" value="HIS_KIN"/>
    <property type="match status" value="1"/>
</dbReference>
<keyword evidence="8" id="KW-0597">Phosphoprotein</keyword>
<feature type="transmembrane region" description="Helical" evidence="20">
    <location>
        <begin position="181"/>
        <end position="202"/>
    </location>
</feature>
<dbReference type="GO" id="GO:0000155">
    <property type="term" value="F:phosphorelay sensor kinase activity"/>
    <property type="evidence" value="ECO:0007669"/>
    <property type="project" value="InterPro"/>
</dbReference>
<evidence type="ECO:0000256" key="4">
    <source>
        <dbReference type="ARBA" id="ARBA00012438"/>
    </source>
</evidence>
<dbReference type="AlphaFoldDB" id="A2SJW7"/>
<feature type="region of interest" description="Disordered" evidence="19">
    <location>
        <begin position="424"/>
        <end position="459"/>
    </location>
</feature>
<evidence type="ECO:0000256" key="15">
    <source>
        <dbReference type="ARBA" id="ARBA00023012"/>
    </source>
</evidence>
<dbReference type="SUPFAM" id="SSF55874">
    <property type="entry name" value="ATPase domain of HSP90 chaperone/DNA topoisomerase II/histidine kinase"/>
    <property type="match status" value="1"/>
</dbReference>
<keyword evidence="6" id="KW-0004">4Fe-4S</keyword>
<evidence type="ECO:0000256" key="2">
    <source>
        <dbReference type="ARBA" id="ARBA00001966"/>
    </source>
</evidence>
<keyword evidence="9" id="KW-0808">Transferase</keyword>
<dbReference type="GO" id="GO:0046872">
    <property type="term" value="F:metal ion binding"/>
    <property type="evidence" value="ECO:0007669"/>
    <property type="project" value="UniProtKB-KW"/>
</dbReference>
<dbReference type="RefSeq" id="WP_011830485.1">
    <property type="nucleotide sequence ID" value="NC_008825.1"/>
</dbReference>
<evidence type="ECO:0000256" key="13">
    <source>
        <dbReference type="ARBA" id="ARBA00022840"/>
    </source>
</evidence>
<dbReference type="CDD" id="cd19410">
    <property type="entry name" value="HK9-like_sensor"/>
    <property type="match status" value="1"/>
</dbReference>
<feature type="domain" description="Histidine kinase" evidence="21">
    <location>
        <begin position="254"/>
        <end position="448"/>
    </location>
</feature>
<keyword evidence="20 22" id="KW-0812">Transmembrane</keyword>
<reference evidence="22 23" key="1">
    <citation type="journal article" date="2007" name="J. Bacteriol.">
        <title>Whole-genome analysis of the methyl tert-butyl ether-degrading beta-proteobacterium Methylibium petroleiphilum PM1.</title>
        <authorList>
            <person name="Kane S.R."/>
            <person name="Chakicherla A.Y."/>
            <person name="Chain P.S.G."/>
            <person name="Schmidt R."/>
            <person name="Shin M.W."/>
            <person name="Legler T.C."/>
            <person name="Scow K.M."/>
            <person name="Larimer F.W."/>
            <person name="Lucas S.M."/>
            <person name="Richardson P.M."/>
            <person name="Hristova K.R."/>
        </authorList>
    </citation>
    <scope>NUCLEOTIDE SEQUENCE [LARGE SCALE GENOMIC DNA]</scope>
    <source>
        <strain evidence="23">ATCC BAA-1232 / LMG 22953 / PM1</strain>
    </source>
</reference>
<sequence>MTRTRLWRKSALSFPLALLVALALLLISETSYHRSLAAIQETNAAVDARIHVGRVLRYMVDAETGQRGYLLTGKEAYLTPYRNAVTQIKELLPSLSRYYATHPAQLTDFETLARAIEKKLSEMSETIQLHREGREDAWRSLLQLDVGLEMQQTIRVVVDRLIGVEMQRLADHQSQVKQTLLISRLGVAAMTVLSVLAFYFYLKQTRELGLERERRRAALQAERDLLESQVNQRTHELTVLARHLQTAQESERSHLARELHDELGALLTSAKLDVARLRTHLPTVTPEAAKRLAHLNEALNSGIALKRRIIEDLRPSALGHLGLTVSLDILTREFGERSGMAVHTDFAPVKLGDSGDLTIYRFVQEALTNIAKYAKATQVEVRLSAIGEEGVEISVSDDGSGFDPERVRSGAHGLAGMRFRVEAEGGEMKVESRPGEGSRLSARLPKRPPPSDEGDELAT</sequence>
<evidence type="ECO:0000256" key="9">
    <source>
        <dbReference type="ARBA" id="ARBA00022679"/>
    </source>
</evidence>
<dbReference type="Pfam" id="PF02518">
    <property type="entry name" value="HATPase_c"/>
    <property type="match status" value="1"/>
</dbReference>
<keyword evidence="13" id="KW-0067">ATP-binding</keyword>
<dbReference type="EMBL" id="CP000555">
    <property type="protein sequence ID" value="ABM95856.1"/>
    <property type="molecule type" value="Genomic_DNA"/>
</dbReference>
<dbReference type="InterPro" id="IPR004358">
    <property type="entry name" value="Sig_transdc_His_kin-like_C"/>
</dbReference>
<dbReference type="HOGENOM" id="CLU_592959_0_0_4"/>
<dbReference type="GO" id="GO:0005524">
    <property type="term" value="F:ATP binding"/>
    <property type="evidence" value="ECO:0007669"/>
    <property type="project" value="UniProtKB-KW"/>
</dbReference>
<evidence type="ECO:0000256" key="1">
    <source>
        <dbReference type="ARBA" id="ARBA00000085"/>
    </source>
</evidence>
<keyword evidence="20" id="KW-0472">Membrane</keyword>
<evidence type="ECO:0000256" key="5">
    <source>
        <dbReference type="ARBA" id="ARBA00017322"/>
    </source>
</evidence>
<dbReference type="InterPro" id="IPR011712">
    <property type="entry name" value="Sig_transdc_His_kin_sub3_dim/P"/>
</dbReference>
<dbReference type="KEGG" id="mpt:Mpe_A2903"/>
<evidence type="ECO:0000256" key="3">
    <source>
        <dbReference type="ARBA" id="ARBA00004496"/>
    </source>
</evidence>
<dbReference type="PANTHER" id="PTHR24421">
    <property type="entry name" value="NITRATE/NITRITE SENSOR PROTEIN NARX-RELATED"/>
    <property type="match status" value="1"/>
</dbReference>
<dbReference type="PANTHER" id="PTHR24421:SF10">
    <property type="entry name" value="NITRATE_NITRITE SENSOR PROTEIN NARQ"/>
    <property type="match status" value="1"/>
</dbReference>
<accession>A2SJW7</accession>
<dbReference type="Pfam" id="PF07730">
    <property type="entry name" value="HisKA_3"/>
    <property type="match status" value="1"/>
</dbReference>
<keyword evidence="14" id="KW-0408">Iron</keyword>
<evidence type="ECO:0000256" key="7">
    <source>
        <dbReference type="ARBA" id="ARBA00022490"/>
    </source>
</evidence>
<evidence type="ECO:0000256" key="8">
    <source>
        <dbReference type="ARBA" id="ARBA00022553"/>
    </source>
</evidence>
<dbReference type="EC" id="2.7.13.3" evidence="4"/>
<dbReference type="eggNOG" id="COG5278">
    <property type="taxonomic scope" value="Bacteria"/>
</dbReference>
<keyword evidence="15" id="KW-0902">Two-component regulatory system</keyword>
<dbReference type="InterPro" id="IPR003594">
    <property type="entry name" value="HATPase_dom"/>
</dbReference>
<evidence type="ECO:0000313" key="23">
    <source>
        <dbReference type="Proteomes" id="UP000000366"/>
    </source>
</evidence>
<organism evidence="22 23">
    <name type="scientific">Methylibium petroleiphilum (strain ATCC BAA-1232 / LMG 22953 / PM1)</name>
    <dbReference type="NCBI Taxonomy" id="420662"/>
    <lineage>
        <taxon>Bacteria</taxon>
        <taxon>Pseudomonadati</taxon>
        <taxon>Pseudomonadota</taxon>
        <taxon>Betaproteobacteria</taxon>
        <taxon>Burkholderiales</taxon>
        <taxon>Sphaerotilaceae</taxon>
        <taxon>Methylibium</taxon>
    </lineage>
</organism>
<keyword evidence="12 22" id="KW-0418">Kinase</keyword>
<name>A2SJW7_METPP</name>
<gene>
    <name evidence="22" type="ordered locus">Mpe_A2903</name>
</gene>
<evidence type="ECO:0000256" key="14">
    <source>
        <dbReference type="ARBA" id="ARBA00023004"/>
    </source>
</evidence>
<dbReference type="STRING" id="420662.Mpe_A2903"/>
<evidence type="ECO:0000256" key="11">
    <source>
        <dbReference type="ARBA" id="ARBA00022741"/>
    </source>
</evidence>
<dbReference type="InterPro" id="IPR036890">
    <property type="entry name" value="HATPase_C_sf"/>
</dbReference>
<keyword evidence="7" id="KW-0963">Cytoplasm</keyword>
<evidence type="ECO:0000313" key="22">
    <source>
        <dbReference type="EMBL" id="ABM95856.1"/>
    </source>
</evidence>
<evidence type="ECO:0000256" key="20">
    <source>
        <dbReference type="SAM" id="Phobius"/>
    </source>
</evidence>
<evidence type="ECO:0000256" key="19">
    <source>
        <dbReference type="SAM" id="MobiDB-lite"/>
    </source>
</evidence>
<keyword evidence="20" id="KW-1133">Transmembrane helix</keyword>
<evidence type="ECO:0000256" key="18">
    <source>
        <dbReference type="ARBA" id="ARBA00030800"/>
    </source>
</evidence>
<keyword evidence="16" id="KW-0411">Iron-sulfur</keyword>
<dbReference type="Pfam" id="PF05227">
    <property type="entry name" value="CHASE3"/>
    <property type="match status" value="1"/>
</dbReference>
<keyword evidence="10" id="KW-0479">Metal-binding</keyword>
<dbReference type="InterPro" id="IPR005467">
    <property type="entry name" value="His_kinase_dom"/>
</dbReference>
<protein>
    <recommendedName>
        <fullName evidence="5">Oxygen sensor histidine kinase NreB</fullName>
        <ecNumber evidence="4">2.7.13.3</ecNumber>
    </recommendedName>
    <alternativeName>
        <fullName evidence="18">Nitrogen regulation protein B</fullName>
    </alternativeName>
</protein>
<comment type="catalytic activity">
    <reaction evidence="1">
        <text>ATP + protein L-histidine = ADP + protein N-phospho-L-histidine.</text>
        <dbReference type="EC" id="2.7.13.3"/>
    </reaction>
</comment>
<dbReference type="Proteomes" id="UP000000366">
    <property type="component" value="Chromosome"/>
</dbReference>
<comment type="subcellular location">
    <subcellularLocation>
        <location evidence="3">Cytoplasm</location>
    </subcellularLocation>
</comment>
<dbReference type="SMART" id="SM00387">
    <property type="entry name" value="HATPase_c"/>
    <property type="match status" value="1"/>
</dbReference>
<dbReference type="InterPro" id="IPR050482">
    <property type="entry name" value="Sensor_HK_TwoCompSys"/>
</dbReference>
<dbReference type="PRINTS" id="PR00344">
    <property type="entry name" value="BCTRLSENSOR"/>
</dbReference>
<dbReference type="GO" id="GO:0051539">
    <property type="term" value="F:4 iron, 4 sulfur cluster binding"/>
    <property type="evidence" value="ECO:0007669"/>
    <property type="project" value="UniProtKB-KW"/>
</dbReference>
<feature type="compositionally biased region" description="Basic and acidic residues" evidence="19">
    <location>
        <begin position="424"/>
        <end position="436"/>
    </location>
</feature>
<dbReference type="eggNOG" id="COG4585">
    <property type="taxonomic scope" value="Bacteria"/>
</dbReference>
<dbReference type="InterPro" id="IPR007891">
    <property type="entry name" value="CHASE3"/>
</dbReference>
<keyword evidence="11" id="KW-0547">Nucleotide-binding</keyword>
<dbReference type="GO" id="GO:0005737">
    <property type="term" value="C:cytoplasm"/>
    <property type="evidence" value="ECO:0007669"/>
    <property type="project" value="UniProtKB-SubCell"/>
</dbReference>
<evidence type="ECO:0000256" key="10">
    <source>
        <dbReference type="ARBA" id="ARBA00022723"/>
    </source>
</evidence>
<comment type="cofactor">
    <cofactor evidence="2">
        <name>[4Fe-4S] cluster</name>
        <dbReference type="ChEBI" id="CHEBI:49883"/>
    </cofactor>
</comment>
<dbReference type="Gene3D" id="1.20.5.1930">
    <property type="match status" value="1"/>
</dbReference>
<dbReference type="Gene3D" id="3.30.565.10">
    <property type="entry name" value="Histidine kinase-like ATPase, C-terminal domain"/>
    <property type="match status" value="1"/>
</dbReference>
<evidence type="ECO:0000256" key="17">
    <source>
        <dbReference type="ARBA" id="ARBA00024827"/>
    </source>
</evidence>
<evidence type="ECO:0000259" key="21">
    <source>
        <dbReference type="PROSITE" id="PS50109"/>
    </source>
</evidence>
<dbReference type="CDD" id="cd16917">
    <property type="entry name" value="HATPase_UhpB-NarQ-NarX-like"/>
    <property type="match status" value="1"/>
</dbReference>
<dbReference type="GO" id="GO:0016020">
    <property type="term" value="C:membrane"/>
    <property type="evidence" value="ECO:0007669"/>
    <property type="project" value="InterPro"/>
</dbReference>
<evidence type="ECO:0000256" key="6">
    <source>
        <dbReference type="ARBA" id="ARBA00022485"/>
    </source>
</evidence>
<dbReference type="GO" id="GO:0046983">
    <property type="term" value="F:protein dimerization activity"/>
    <property type="evidence" value="ECO:0007669"/>
    <property type="project" value="InterPro"/>
</dbReference>
<comment type="function">
    <text evidence="17">Member of the two-component regulatory system NreB/NreC involved in the control of dissimilatory nitrate/nitrite reduction in response to oxygen. NreB functions as a direct oxygen sensor histidine kinase which is autophosphorylated, in the absence of oxygen, probably at the conserved histidine residue, and transfers its phosphate group probably to a conserved aspartate residue of NreC. NreB/NreC activates the expression of the nitrate (narGHJI) and nitrite (nir) reductase operons, as well as the putative nitrate transporter gene narT.</text>
</comment>
<evidence type="ECO:0000256" key="16">
    <source>
        <dbReference type="ARBA" id="ARBA00023014"/>
    </source>
</evidence>
<evidence type="ECO:0000256" key="12">
    <source>
        <dbReference type="ARBA" id="ARBA00022777"/>
    </source>
</evidence>